<dbReference type="Proteomes" id="UP000595140">
    <property type="component" value="Unassembled WGS sequence"/>
</dbReference>
<dbReference type="InterPro" id="IPR023346">
    <property type="entry name" value="Lysozyme-like_dom_sf"/>
</dbReference>
<dbReference type="OrthoDB" id="550520at2759"/>
<feature type="domain" description="Transglycosylase SLT" evidence="3">
    <location>
        <begin position="74"/>
        <end position="186"/>
    </location>
</feature>
<name>A0A484MU25_9ASTE</name>
<gene>
    <name evidence="4" type="ORF">CCAM_LOCUS33462</name>
</gene>
<keyword evidence="5" id="KW-1185">Reference proteome</keyword>
<organism evidence="4 5">
    <name type="scientific">Cuscuta campestris</name>
    <dbReference type="NCBI Taxonomy" id="132261"/>
    <lineage>
        <taxon>Eukaryota</taxon>
        <taxon>Viridiplantae</taxon>
        <taxon>Streptophyta</taxon>
        <taxon>Embryophyta</taxon>
        <taxon>Tracheophyta</taxon>
        <taxon>Spermatophyta</taxon>
        <taxon>Magnoliopsida</taxon>
        <taxon>eudicotyledons</taxon>
        <taxon>Gunneridae</taxon>
        <taxon>Pentapetalae</taxon>
        <taxon>asterids</taxon>
        <taxon>lamiids</taxon>
        <taxon>Solanales</taxon>
        <taxon>Convolvulaceae</taxon>
        <taxon>Cuscuteae</taxon>
        <taxon>Cuscuta</taxon>
        <taxon>Cuscuta subgen. Grammica</taxon>
        <taxon>Cuscuta sect. Cleistogrammica</taxon>
    </lineage>
</organism>
<dbReference type="GO" id="GO:0006032">
    <property type="term" value="P:chitin catabolic process"/>
    <property type="evidence" value="ECO:0007669"/>
    <property type="project" value="UniProtKB-KW"/>
</dbReference>
<evidence type="ECO:0000259" key="3">
    <source>
        <dbReference type="Pfam" id="PF01464"/>
    </source>
</evidence>
<sequence>MGSASFTFWDDCVDPRQLEAMWRDPDVAEEWVSAGETKGSKVHLSRDHEGQPYLTQTEMKAVSSIIVGRHFVSQIDSDMLCAIAELESDRMPLATQYNKKTKEVSMGLMQISLKTAERIASELGFRAYDVAGNSKLLYYPFVNVYHGAAYLKWLSNYEQKERSEEFIVRAYKGGVKKAAHKSTLVYWKRYLSVKENLPSRNFFELRPLPYAPSTSAAAAESEKIGLVNITWDSQTSAHDMEEMWSHPSVSKEWSKSGEKRGNVRFSHDKEKRPYLSRVELRAVAEIIINKYFSARGIKPAVLCGIAEIVCRRYVNGVGQRVGVMGIDYPTAGWLQKELGYKAYRVESVEELRRPFESLYFGAAYLAWLSHYEGRERSPQFVVQAYLSGPQNAANVPEEEETGPNWLKFLEALSHYCEGDDDFKKELGFCTIL</sequence>
<dbReference type="Gene3D" id="1.10.530.10">
    <property type="match status" value="2"/>
</dbReference>
<dbReference type="InterPro" id="IPR008258">
    <property type="entry name" value="Transglycosylase_SLT_dom_1"/>
</dbReference>
<dbReference type="AlphaFoldDB" id="A0A484MU25"/>
<dbReference type="PANTHER" id="PTHR37179:SF1">
    <property type="entry name" value="TRANSGLYCOSYLASE"/>
    <property type="match status" value="1"/>
</dbReference>
<evidence type="ECO:0000313" key="5">
    <source>
        <dbReference type="Proteomes" id="UP000595140"/>
    </source>
</evidence>
<dbReference type="PANTHER" id="PTHR37179">
    <property type="entry name" value="TRANSGLYCOSYLASE"/>
    <property type="match status" value="1"/>
</dbReference>
<evidence type="ECO:0000313" key="4">
    <source>
        <dbReference type="EMBL" id="VFQ91686.1"/>
    </source>
</evidence>
<evidence type="ECO:0000256" key="1">
    <source>
        <dbReference type="ARBA" id="ARBA00003102"/>
    </source>
</evidence>
<reference evidence="4 5" key="1">
    <citation type="submission" date="2018-04" db="EMBL/GenBank/DDBJ databases">
        <authorList>
            <person name="Vogel A."/>
        </authorList>
    </citation>
    <scope>NUCLEOTIDE SEQUENCE [LARGE SCALE GENOMIC DNA]</scope>
</reference>
<dbReference type="EMBL" id="OOIL02004480">
    <property type="protein sequence ID" value="VFQ91686.1"/>
    <property type="molecule type" value="Genomic_DNA"/>
</dbReference>
<keyword evidence="2" id="KW-0146">Chitin degradation</keyword>
<keyword evidence="2" id="KW-0119">Carbohydrate metabolism</keyword>
<evidence type="ECO:0000256" key="2">
    <source>
        <dbReference type="ARBA" id="ARBA00023024"/>
    </source>
</evidence>
<accession>A0A484MU25</accession>
<keyword evidence="2" id="KW-0624">Polysaccharide degradation</keyword>
<dbReference type="SUPFAM" id="SSF53955">
    <property type="entry name" value="Lysozyme-like"/>
    <property type="match status" value="2"/>
</dbReference>
<proteinExistence type="predicted"/>
<comment type="function">
    <text evidence="1">Defense against chitin-containing fungal pathogens.</text>
</comment>
<dbReference type="Pfam" id="PF01464">
    <property type="entry name" value="SLT"/>
    <property type="match status" value="2"/>
</dbReference>
<protein>
    <recommendedName>
        <fullName evidence="3">Transglycosylase SLT domain-containing protein</fullName>
    </recommendedName>
</protein>
<feature type="domain" description="Transglycosylase SLT" evidence="3">
    <location>
        <begin position="318"/>
        <end position="400"/>
    </location>
</feature>